<dbReference type="Proteomes" id="UP000249304">
    <property type="component" value="Unassembled WGS sequence"/>
</dbReference>
<evidence type="ECO:0000313" key="1">
    <source>
        <dbReference type="EMBL" id="PZG18038.1"/>
    </source>
</evidence>
<keyword evidence="2" id="KW-1185">Reference proteome</keyword>
<dbReference type="RefSeq" id="WP_111179832.1">
    <property type="nucleotide sequence ID" value="NZ_POUD01000058.1"/>
</dbReference>
<reference evidence="1 2" key="1">
    <citation type="submission" date="2018-01" db="EMBL/GenBank/DDBJ databases">
        <title>Draft genome sequence of Nonomuraea sp. KC333.</title>
        <authorList>
            <person name="Sahin N."/>
            <person name="Saygin H."/>
            <person name="Ay H."/>
        </authorList>
    </citation>
    <scope>NUCLEOTIDE SEQUENCE [LARGE SCALE GENOMIC DNA]</scope>
    <source>
        <strain evidence="1 2">KC333</strain>
    </source>
</reference>
<sequence length="423" mass="46492">MNRLHFLQHLPPPLPAKLSSLDLTSGPARSLGSDWWHVPDPDNGPAALRRPAVRARARLQRLLHYLWDGPAPSFAGAVCQHDTRPGHPGTRVYGGIHLDGVLHYLSDAGSLPPVPLRHIGGVRLIAGSCLFSAQAAQLVLSSRRRFPITDLRRRLLPERATGLHLSPDLTVYEHDTSARLARAATSLAARIPFDVGVTHVLAVPRAATMLHLFGSAQLGLVPLDLFEQWCAAVAERHERVRYLLRVHWQNAWAAVDASRPLELIEVDELQPVEDLLRRALAAGTMPTLGDLVEAAAAQDELWQHLIAINPPATATDLANLSYAASYLRLPGATLAVENIQEHKILLHALRLRPLLEHRIRHVPALMGLYPLGRIWARTPNGDLHPHLFSHDPGLEALDAGGRRVDLAELATGLYRSDALAVRR</sequence>
<accession>A0A2W2EZP3</accession>
<dbReference type="OrthoDB" id="9823676at2"/>
<dbReference type="EMBL" id="POUD01000058">
    <property type="protein sequence ID" value="PZG18038.1"/>
    <property type="molecule type" value="Genomic_DNA"/>
</dbReference>
<name>A0A2W2EZP3_9ACTN</name>
<gene>
    <name evidence="1" type="ORF">C1J01_16345</name>
</gene>
<organism evidence="1 2">
    <name type="scientific">Nonomuraea aridisoli</name>
    <dbReference type="NCBI Taxonomy" id="2070368"/>
    <lineage>
        <taxon>Bacteria</taxon>
        <taxon>Bacillati</taxon>
        <taxon>Actinomycetota</taxon>
        <taxon>Actinomycetes</taxon>
        <taxon>Streptosporangiales</taxon>
        <taxon>Streptosporangiaceae</taxon>
        <taxon>Nonomuraea</taxon>
    </lineage>
</organism>
<comment type="caution">
    <text evidence="1">The sequence shown here is derived from an EMBL/GenBank/DDBJ whole genome shotgun (WGS) entry which is preliminary data.</text>
</comment>
<protein>
    <submittedName>
        <fullName evidence="1">Uncharacterized protein</fullName>
    </submittedName>
</protein>
<evidence type="ECO:0000313" key="2">
    <source>
        <dbReference type="Proteomes" id="UP000249304"/>
    </source>
</evidence>
<proteinExistence type="predicted"/>
<dbReference type="AlphaFoldDB" id="A0A2W2EZP3"/>